<dbReference type="Proteomes" id="UP001162734">
    <property type="component" value="Chromosome"/>
</dbReference>
<keyword evidence="3" id="KW-1185">Reference proteome</keyword>
<name>A0ABN6NBA7_9BACT</name>
<keyword evidence="1" id="KW-1133">Transmembrane helix</keyword>
<dbReference type="RefSeq" id="WP_248343020.1">
    <property type="nucleotide sequence ID" value="NZ_AP025592.1"/>
</dbReference>
<keyword evidence="1" id="KW-0812">Transmembrane</keyword>
<accession>A0ABN6NBA7</accession>
<evidence type="ECO:0000256" key="1">
    <source>
        <dbReference type="SAM" id="Phobius"/>
    </source>
</evidence>
<gene>
    <name evidence="2" type="ORF">AMPC_36240</name>
</gene>
<evidence type="ECO:0000313" key="2">
    <source>
        <dbReference type="EMBL" id="BDG10511.1"/>
    </source>
</evidence>
<evidence type="ECO:0000313" key="3">
    <source>
        <dbReference type="Proteomes" id="UP001162734"/>
    </source>
</evidence>
<dbReference type="EMBL" id="AP025592">
    <property type="protein sequence ID" value="BDG10511.1"/>
    <property type="molecule type" value="Genomic_DNA"/>
</dbReference>
<keyword evidence="1" id="KW-0472">Membrane</keyword>
<feature type="transmembrane region" description="Helical" evidence="1">
    <location>
        <begin position="56"/>
        <end position="84"/>
    </location>
</feature>
<reference evidence="3" key="1">
    <citation type="journal article" date="2022" name="Int. J. Syst. Evol. Microbiol.">
        <title>Anaeromyxobacter oryzae sp. nov., Anaeromyxobacter diazotrophicus sp. nov. and Anaeromyxobacter paludicola sp. nov., isolated from paddy soils.</title>
        <authorList>
            <person name="Itoh H."/>
            <person name="Xu Z."/>
            <person name="Mise K."/>
            <person name="Masuda Y."/>
            <person name="Ushijima N."/>
            <person name="Hayakawa C."/>
            <person name="Shiratori Y."/>
            <person name="Senoo K."/>
        </authorList>
    </citation>
    <scope>NUCLEOTIDE SEQUENCE [LARGE SCALE GENOMIC DNA]</scope>
    <source>
        <strain evidence="3">Red630</strain>
    </source>
</reference>
<protein>
    <submittedName>
        <fullName evidence="2">Uncharacterized protein</fullName>
    </submittedName>
</protein>
<proteinExistence type="predicted"/>
<sequence length="86" mass="9568">MLRPALAAYLLARSALGFLGVVTVVGSLVSTWVFVRDGLVRRHLRTSTAEFRGSRAVWASLAALFFCLVFDWLGLKLIVLAYYYGQ</sequence>
<feature type="transmembrane region" description="Helical" evidence="1">
    <location>
        <begin position="6"/>
        <end position="35"/>
    </location>
</feature>
<organism evidence="2 3">
    <name type="scientific">Anaeromyxobacter paludicola</name>
    <dbReference type="NCBI Taxonomy" id="2918171"/>
    <lineage>
        <taxon>Bacteria</taxon>
        <taxon>Pseudomonadati</taxon>
        <taxon>Myxococcota</taxon>
        <taxon>Myxococcia</taxon>
        <taxon>Myxococcales</taxon>
        <taxon>Cystobacterineae</taxon>
        <taxon>Anaeromyxobacteraceae</taxon>
        <taxon>Anaeromyxobacter</taxon>
    </lineage>
</organism>